<name>A0ABU5CT18_9BACI</name>
<proteinExistence type="predicted"/>
<organism evidence="2 3">
    <name type="scientific">Paracerasibacillus soli</name>
    <dbReference type="NCBI Taxonomy" id="480284"/>
    <lineage>
        <taxon>Bacteria</taxon>
        <taxon>Bacillati</taxon>
        <taxon>Bacillota</taxon>
        <taxon>Bacilli</taxon>
        <taxon>Bacillales</taxon>
        <taxon>Bacillaceae</taxon>
        <taxon>Paracerasibacillus</taxon>
    </lineage>
</organism>
<dbReference type="Pfam" id="PF12670">
    <property type="entry name" value="DUF3792"/>
    <property type="match status" value="1"/>
</dbReference>
<gene>
    <name evidence="2" type="ORF">RWD45_08330</name>
</gene>
<evidence type="ECO:0000313" key="3">
    <source>
        <dbReference type="Proteomes" id="UP001275315"/>
    </source>
</evidence>
<dbReference type="EMBL" id="JAWDIQ010000001">
    <property type="protein sequence ID" value="MDY0408563.1"/>
    <property type="molecule type" value="Genomic_DNA"/>
</dbReference>
<feature type="transmembrane region" description="Helical" evidence="1">
    <location>
        <begin position="102"/>
        <end position="121"/>
    </location>
</feature>
<keyword evidence="3" id="KW-1185">Reference proteome</keyword>
<keyword evidence="1" id="KW-0472">Membrane</keyword>
<reference evidence="2 3" key="1">
    <citation type="submission" date="2023-10" db="EMBL/GenBank/DDBJ databases">
        <title>Virgibacillus soli CC-YMP-6 genome.</title>
        <authorList>
            <person name="Miliotis G."/>
            <person name="Sengupta P."/>
            <person name="Hameed A."/>
            <person name="Chuvochina M."/>
            <person name="Mcdonagh F."/>
            <person name="Simpson A.C."/>
            <person name="Singh N.K."/>
            <person name="Rekha P.D."/>
            <person name="Raman K."/>
            <person name="Hugenholtz P."/>
            <person name="Venkateswaran K."/>
        </authorList>
    </citation>
    <scope>NUCLEOTIDE SEQUENCE [LARGE SCALE GENOMIC DNA]</scope>
    <source>
        <strain evidence="2 3">CC-YMP-6</strain>
    </source>
</reference>
<keyword evidence="1" id="KW-1133">Transmembrane helix</keyword>
<feature type="transmembrane region" description="Helical" evidence="1">
    <location>
        <begin position="68"/>
        <end position="90"/>
    </location>
</feature>
<accession>A0ABU5CT18</accession>
<sequence>MRQQFIGLMYGWIVIFGLILCASTVLALLLRFTTFNDPTLSWVTLSVGFIALFFGGLIAGMKGKSKGWMIGMFTGLGFTVLTFLVQYLGYKHGFSIEQTLHHTGYILAALIGGVIGVNTVAPK</sequence>
<dbReference type="Proteomes" id="UP001275315">
    <property type="component" value="Unassembled WGS sequence"/>
</dbReference>
<dbReference type="NCBIfam" id="TIGR04086">
    <property type="entry name" value="TIGR04086_membr"/>
    <property type="match status" value="1"/>
</dbReference>
<dbReference type="RefSeq" id="WP_320379288.1">
    <property type="nucleotide sequence ID" value="NZ_JAWDIQ010000001.1"/>
</dbReference>
<keyword evidence="1" id="KW-0812">Transmembrane</keyword>
<evidence type="ECO:0000313" key="2">
    <source>
        <dbReference type="EMBL" id="MDY0408563.1"/>
    </source>
</evidence>
<feature type="transmembrane region" description="Helical" evidence="1">
    <location>
        <begin position="42"/>
        <end position="61"/>
    </location>
</feature>
<comment type="caution">
    <text evidence="2">The sequence shown here is derived from an EMBL/GenBank/DDBJ whole genome shotgun (WGS) entry which is preliminary data.</text>
</comment>
<dbReference type="InterPro" id="IPR023804">
    <property type="entry name" value="DUF3792_TM"/>
</dbReference>
<protein>
    <submittedName>
        <fullName evidence="2">TIGR04086 family membrane protein</fullName>
    </submittedName>
</protein>
<feature type="transmembrane region" description="Helical" evidence="1">
    <location>
        <begin position="7"/>
        <end position="30"/>
    </location>
</feature>
<evidence type="ECO:0000256" key="1">
    <source>
        <dbReference type="SAM" id="Phobius"/>
    </source>
</evidence>